<organism evidence="2 3">
    <name type="scientific">Desulfofundulus thermosubterraneus DSM 16057</name>
    <dbReference type="NCBI Taxonomy" id="1121432"/>
    <lineage>
        <taxon>Bacteria</taxon>
        <taxon>Bacillati</taxon>
        <taxon>Bacillota</taxon>
        <taxon>Clostridia</taxon>
        <taxon>Eubacteriales</taxon>
        <taxon>Peptococcaceae</taxon>
        <taxon>Desulfofundulus</taxon>
    </lineage>
</organism>
<accession>A0A1M6LCW9</accession>
<keyword evidence="1" id="KW-0812">Transmembrane</keyword>
<dbReference type="Proteomes" id="UP000184529">
    <property type="component" value="Unassembled WGS sequence"/>
</dbReference>
<keyword evidence="1" id="KW-1133">Transmembrane helix</keyword>
<proteinExistence type="predicted"/>
<evidence type="ECO:0000313" key="2">
    <source>
        <dbReference type="EMBL" id="SHJ68895.1"/>
    </source>
</evidence>
<evidence type="ECO:0000313" key="3">
    <source>
        <dbReference type="Proteomes" id="UP000184529"/>
    </source>
</evidence>
<feature type="transmembrane region" description="Helical" evidence="1">
    <location>
        <begin position="27"/>
        <end position="46"/>
    </location>
</feature>
<sequence length="57" mass="6453">MLSYLFYVFVIVGSCFRICDILPLGRYILFFPIALLLIESIVAPYIRNPVGALLLAM</sequence>
<dbReference type="STRING" id="1121432.SAMN02745219_03115"/>
<protein>
    <submittedName>
        <fullName evidence="2">Uncharacterized protein</fullName>
    </submittedName>
</protein>
<reference evidence="3" key="1">
    <citation type="submission" date="2016-11" db="EMBL/GenBank/DDBJ databases">
        <authorList>
            <person name="Varghese N."/>
            <person name="Submissions S."/>
        </authorList>
    </citation>
    <scope>NUCLEOTIDE SEQUENCE [LARGE SCALE GENOMIC DNA]</scope>
    <source>
        <strain evidence="3">DSM 16057</strain>
    </source>
</reference>
<evidence type="ECO:0000256" key="1">
    <source>
        <dbReference type="SAM" id="Phobius"/>
    </source>
</evidence>
<name>A0A1M6LCW9_9FIRM</name>
<gene>
    <name evidence="2" type="ORF">SAMN02745219_03115</name>
</gene>
<keyword evidence="3" id="KW-1185">Reference proteome</keyword>
<keyword evidence="1" id="KW-0472">Membrane</keyword>
<dbReference type="EMBL" id="FQZM01000049">
    <property type="protein sequence ID" value="SHJ68895.1"/>
    <property type="molecule type" value="Genomic_DNA"/>
</dbReference>
<dbReference type="AlphaFoldDB" id="A0A1M6LCW9"/>